<gene>
    <name evidence="5" type="ORF">C1871_12680</name>
    <name evidence="4" type="ORF">GO726_08490</name>
</gene>
<dbReference type="InterPro" id="IPR009061">
    <property type="entry name" value="DNA-bd_dom_put_sf"/>
</dbReference>
<evidence type="ECO:0000256" key="2">
    <source>
        <dbReference type="SAM" id="Coils"/>
    </source>
</evidence>
<dbReference type="CDD" id="cd00592">
    <property type="entry name" value="HTH_MerR-like"/>
    <property type="match status" value="1"/>
</dbReference>
<evidence type="ECO:0000313" key="6">
    <source>
        <dbReference type="Proteomes" id="UP000253857"/>
    </source>
</evidence>
<dbReference type="Proteomes" id="UP000253857">
    <property type="component" value="Unassembled WGS sequence"/>
</dbReference>
<dbReference type="SUPFAM" id="SSF46955">
    <property type="entry name" value="Putative DNA-binding domain"/>
    <property type="match status" value="1"/>
</dbReference>
<reference evidence="5 6" key="1">
    <citation type="journal article" date="2018" name="Elife">
        <title>Discovery and characterization of a prevalent human gut bacterial enzyme sufficient for the inactivation of a family of plant toxins.</title>
        <authorList>
            <person name="Koppel N."/>
            <person name="Bisanz J.E."/>
            <person name="Pandelia M.E."/>
            <person name="Turnbaugh P.J."/>
            <person name="Balskus E.P."/>
        </authorList>
    </citation>
    <scope>NUCLEOTIDE SEQUENCE [LARGE SCALE GENOMIC DNA]</scope>
    <source>
        <strain evidence="5 6">FAA1-1-60AUCSF</strain>
    </source>
</reference>
<protein>
    <submittedName>
        <fullName evidence="5">MerR family transcriptional regulator</fullName>
    </submittedName>
</protein>
<dbReference type="SMART" id="SM00422">
    <property type="entry name" value="HTH_MERR"/>
    <property type="match status" value="1"/>
</dbReference>
<dbReference type="InterPro" id="IPR047057">
    <property type="entry name" value="MerR_fam"/>
</dbReference>
<name>A0A369MWW0_EGGLN</name>
<dbReference type="InterPro" id="IPR000551">
    <property type="entry name" value="MerR-type_HTH_dom"/>
</dbReference>
<keyword evidence="2" id="KW-0175">Coiled coil</keyword>
<dbReference type="PANTHER" id="PTHR30204">
    <property type="entry name" value="REDOX-CYCLING DRUG-SENSING TRANSCRIPTIONAL ACTIVATOR SOXR"/>
    <property type="match status" value="1"/>
</dbReference>
<dbReference type="PRINTS" id="PR00040">
    <property type="entry name" value="HTHMERR"/>
</dbReference>
<dbReference type="EMBL" id="PPTY01000029">
    <property type="protein sequence ID" value="RDB82820.1"/>
    <property type="molecule type" value="Genomic_DNA"/>
</dbReference>
<dbReference type="OMA" id="FENSTAW"/>
<evidence type="ECO:0000313" key="4">
    <source>
        <dbReference type="EMBL" id="MVN33204.1"/>
    </source>
</evidence>
<dbReference type="GO" id="GO:0003677">
    <property type="term" value="F:DNA binding"/>
    <property type="evidence" value="ECO:0007669"/>
    <property type="project" value="UniProtKB-KW"/>
</dbReference>
<comment type="caution">
    <text evidence="5">The sequence shown here is derived from an EMBL/GenBank/DDBJ whole genome shotgun (WGS) entry which is preliminary data.</text>
</comment>
<dbReference type="Proteomes" id="UP000436429">
    <property type="component" value="Unassembled WGS sequence"/>
</dbReference>
<dbReference type="Gene3D" id="1.10.1660.10">
    <property type="match status" value="1"/>
</dbReference>
<dbReference type="AlphaFoldDB" id="A0A369MWW0"/>
<feature type="domain" description="HTH merR-type" evidence="3">
    <location>
        <begin position="1"/>
        <end position="69"/>
    </location>
</feature>
<dbReference type="Pfam" id="PF13411">
    <property type="entry name" value="MerR_1"/>
    <property type="match status" value="1"/>
</dbReference>
<evidence type="ECO:0000259" key="3">
    <source>
        <dbReference type="PROSITE" id="PS50937"/>
    </source>
</evidence>
<dbReference type="PROSITE" id="PS50937">
    <property type="entry name" value="HTH_MERR_2"/>
    <property type="match status" value="1"/>
</dbReference>
<evidence type="ECO:0000256" key="1">
    <source>
        <dbReference type="ARBA" id="ARBA00023125"/>
    </source>
</evidence>
<evidence type="ECO:0000313" key="5">
    <source>
        <dbReference type="EMBL" id="RDB82820.1"/>
    </source>
</evidence>
<dbReference type="EMBL" id="WPOM01000013">
    <property type="protein sequence ID" value="MVN33204.1"/>
    <property type="molecule type" value="Genomic_DNA"/>
</dbReference>
<feature type="coiled-coil region" evidence="2">
    <location>
        <begin position="86"/>
        <end position="113"/>
    </location>
</feature>
<evidence type="ECO:0000313" key="7">
    <source>
        <dbReference type="Proteomes" id="UP000436429"/>
    </source>
</evidence>
<organism evidence="5 6">
    <name type="scientific">Eggerthella lenta</name>
    <name type="common">Eubacterium lentum</name>
    <dbReference type="NCBI Taxonomy" id="84112"/>
    <lineage>
        <taxon>Bacteria</taxon>
        <taxon>Bacillati</taxon>
        <taxon>Actinomycetota</taxon>
        <taxon>Coriobacteriia</taxon>
        <taxon>Eggerthellales</taxon>
        <taxon>Eggerthellaceae</taxon>
        <taxon>Eggerthella</taxon>
    </lineage>
</organism>
<keyword evidence="1" id="KW-0238">DNA-binding</keyword>
<accession>A0A369MWW0</accession>
<dbReference type="PANTHER" id="PTHR30204:SF93">
    <property type="entry name" value="HTH MERR-TYPE DOMAIN-CONTAINING PROTEIN"/>
    <property type="match status" value="1"/>
</dbReference>
<proteinExistence type="predicted"/>
<sequence length="272" mass="30785">MKSSEIAKLAGVSVRTLRHYHAIDLLPEPPRGENGYRDYGAGDLVRLLRIKRLSSLGFSLSRISEVLDEMDAHLAEAAGPNADEALDELDRELALQIERLQEQRRTIALLKREQLDPDLPVRFARAAKALFAAEHFNDGERQAMLIMGHLYDEGEVAELERVTAALSEKGLIDKIRALQARYDELRPDATTEDIDRLVKESLELLDPVMDCFEPVNWEDEADFENSTAWSPIQELLRKDLSPTEIVAEDRIMEELKARILERIPSISSSQDA</sequence>
<dbReference type="GO" id="GO:0003700">
    <property type="term" value="F:DNA-binding transcription factor activity"/>
    <property type="evidence" value="ECO:0007669"/>
    <property type="project" value="InterPro"/>
</dbReference>
<dbReference type="RefSeq" id="WP_015760083.1">
    <property type="nucleotide sequence ID" value="NZ_AP031442.1"/>
</dbReference>
<reference evidence="4 7" key="2">
    <citation type="submission" date="2019-11" db="EMBL/GenBank/DDBJ databases">
        <title>Whole genome shotgun sequencing (WGS) data from Adlercreutzia equolifaciens ResAG-91, Eggerthella lenta MRI-F36, MRI-F37, MRI-F40, ResAG-49, ResAG-88, ResAG-121, ResAG-145, and Gordonibacter sp. ResAG-5, ResAG-26, ResAG-43, ResAG-50, ResAG-59.</title>
        <authorList>
            <person name="Stoll D.A."/>
            <person name="Danylec N."/>
            <person name="Franz C.M.A.P."/>
            <person name="Huch M."/>
        </authorList>
    </citation>
    <scope>NUCLEOTIDE SEQUENCE [LARGE SCALE GENOMIC DNA]</scope>
    <source>
        <strain evidence="4 7">ResAG-88</strain>
    </source>
</reference>